<dbReference type="InterPro" id="IPR005343">
    <property type="entry name" value="Noc2"/>
</dbReference>
<feature type="compositionally biased region" description="Basic residues" evidence="5">
    <location>
        <begin position="1"/>
        <end position="14"/>
    </location>
</feature>
<evidence type="ECO:0000256" key="4">
    <source>
        <dbReference type="SAM" id="Coils"/>
    </source>
</evidence>
<feature type="region of interest" description="Disordered" evidence="5">
    <location>
        <begin position="174"/>
        <end position="204"/>
    </location>
</feature>
<feature type="coiled-coil region" evidence="4">
    <location>
        <begin position="132"/>
        <end position="159"/>
    </location>
</feature>
<organism evidence="6">
    <name type="scientific">Zea mays</name>
    <name type="common">Maize</name>
    <dbReference type="NCBI Taxonomy" id="4577"/>
    <lineage>
        <taxon>Eukaryota</taxon>
        <taxon>Viridiplantae</taxon>
        <taxon>Streptophyta</taxon>
        <taxon>Embryophyta</taxon>
        <taxon>Tracheophyta</taxon>
        <taxon>Spermatophyta</taxon>
        <taxon>Magnoliopsida</taxon>
        <taxon>Liliopsida</taxon>
        <taxon>Poales</taxon>
        <taxon>Poaceae</taxon>
        <taxon>PACMAD clade</taxon>
        <taxon>Panicoideae</taxon>
        <taxon>Andropogonodae</taxon>
        <taxon>Andropogoneae</taxon>
        <taxon>Tripsacinae</taxon>
        <taxon>Zea</taxon>
    </lineage>
</organism>
<keyword evidence="3" id="KW-0539">Nucleus</keyword>
<gene>
    <name evidence="6" type="ORF">ZEAMMB73_Zm00001d004982</name>
</gene>
<dbReference type="AlphaFoldDB" id="A0A1D6EIG7"/>
<dbReference type="PANTHER" id="PTHR12687:SF8">
    <property type="entry name" value="PROTEIN REBELOTE"/>
    <property type="match status" value="1"/>
</dbReference>
<evidence type="ECO:0000256" key="5">
    <source>
        <dbReference type="SAM" id="MobiDB-lite"/>
    </source>
</evidence>
<accession>A0A1D6EIG7</accession>
<keyword evidence="4" id="KW-0175">Coiled coil</keyword>
<dbReference type="IntAct" id="A0A1D6EIG7">
    <property type="interactions" value="3"/>
</dbReference>
<feature type="region of interest" description="Disordered" evidence="5">
    <location>
        <begin position="1"/>
        <end position="54"/>
    </location>
</feature>
<evidence type="ECO:0000313" key="6">
    <source>
        <dbReference type="EMBL" id="ONM19903.1"/>
    </source>
</evidence>
<dbReference type="PANTHER" id="PTHR12687">
    <property type="entry name" value="NUCLEOLAR COMPLEX 2 AND RAD4-RELATED"/>
    <property type="match status" value="1"/>
</dbReference>
<evidence type="ECO:0000256" key="1">
    <source>
        <dbReference type="ARBA" id="ARBA00004123"/>
    </source>
</evidence>
<name>A0A1D6EIG7_MAIZE</name>
<protein>
    <submittedName>
        <fullName evidence="6">Noc2p family</fullName>
    </submittedName>
</protein>
<comment type="subcellular location">
    <subcellularLocation>
        <location evidence="1">Nucleus</location>
    </subcellularLocation>
</comment>
<reference evidence="6" key="1">
    <citation type="submission" date="2015-12" db="EMBL/GenBank/DDBJ databases">
        <title>Update maize B73 reference genome by single molecule sequencing technologies.</title>
        <authorList>
            <consortium name="Maize Genome Sequencing Project"/>
            <person name="Ware D."/>
        </authorList>
    </citation>
    <scope>NUCLEOTIDE SEQUENCE [LARGE SCALE GENOMIC DNA]</scope>
    <source>
        <tissue evidence="6">Seedling</tissue>
    </source>
</reference>
<sequence>MAKKLGKKARKFARKNLQSAAKRNRKIRNQFKHRRGPRGGEWERRPGGWGRARAAAGPRSHHVIIILLLHKVLHEVTDDAAATLIHGLEFPEDDAELDADLSDSDGYLSEDPGCPYYSDSEDEKAAKDCIMEEGLDRQNDDMNRDIKKQKKKLKKLLDKDPEFANFLEKWQSELESSRSKGDSDEEGMDSMDDDDDSNDGNLPNAKVLTRKTISEWCQLVSKEPKAPALRNLLNAFRDACRYGVHSDGPLMQRFQSARVFYQIIMFVLSESDNIFRALLEIQDDVNKGKIMNLRNSKKWLTVDSLIKSYLSSSLDLLSQLTDNKILAFVLTRLRVSVVLFSAYPSTSSRLVKILFRLWASGDRSLSLSAFLMIREVASLLPDCLDHCLTKSYNTYLASTNLVNDRNTKHIYFLMDCLVELYSLDVQKSYERAIISVEQLNAILRQASKTKEKEDLRKIDNWQYISCVNLWVRFLCCHYKDYNLHPLFSQVLQVIRGVAHLFPGTRYLPLRLKLVQMLNELSTCSQMFYPIPSLLFDCLELREVSQKEQTQRTKINFSSLLKVPKNLLKSRDFQEECILSAIQILSAHFAQWSYHVSFPEVATIPLVLLKRLHEQTTVESLRRPIKRLIDQVTENKDFIERKREVVSFSPNDKASVDSFLQEEKVSRTASFTRFYASVAENRQPKCNVGEKHFKIPREFLRDISHLESVGFQVRATKNHINVEHFSADIRRGSYCVTSSETDSYESSSAQQFCTIVTLIPK</sequence>
<feature type="region of interest" description="Disordered" evidence="5">
    <location>
        <begin position="99"/>
        <end position="122"/>
    </location>
</feature>
<feature type="compositionally biased region" description="Basic residues" evidence="5">
    <location>
        <begin position="22"/>
        <end position="37"/>
    </location>
</feature>
<dbReference type="GO" id="GO:0005634">
    <property type="term" value="C:nucleus"/>
    <property type="evidence" value="ECO:0007669"/>
    <property type="project" value="UniProtKB-SubCell"/>
</dbReference>
<proteinExistence type="inferred from homology"/>
<evidence type="ECO:0000256" key="3">
    <source>
        <dbReference type="ARBA" id="ARBA00023242"/>
    </source>
</evidence>
<dbReference type="FunCoup" id="A0A1D6EIG7">
    <property type="interactions" value="1984"/>
</dbReference>
<evidence type="ECO:0000256" key="2">
    <source>
        <dbReference type="ARBA" id="ARBA00005907"/>
    </source>
</evidence>
<dbReference type="STRING" id="4577.A0A1D6EIG7"/>
<dbReference type="Pfam" id="PF03715">
    <property type="entry name" value="Noc2"/>
    <property type="match status" value="1"/>
</dbReference>
<feature type="compositionally biased region" description="Acidic residues" evidence="5">
    <location>
        <begin position="183"/>
        <end position="198"/>
    </location>
</feature>
<dbReference type="EMBL" id="CM007648">
    <property type="protein sequence ID" value="ONM19903.1"/>
    <property type="molecule type" value="Genomic_DNA"/>
</dbReference>
<comment type="similarity">
    <text evidence="2">Belongs to the NOC2 family.</text>
</comment>
<dbReference type="InParanoid" id="A0A1D6EIG7"/>
<dbReference type="ExpressionAtlas" id="A0A1D6EIG7">
    <property type="expression patterns" value="baseline and differential"/>
</dbReference>